<evidence type="ECO:0000259" key="10">
    <source>
        <dbReference type="Pfam" id="PF16656"/>
    </source>
</evidence>
<feature type="compositionally biased region" description="Low complexity" evidence="7">
    <location>
        <begin position="618"/>
        <end position="628"/>
    </location>
</feature>
<evidence type="ECO:0000256" key="6">
    <source>
        <dbReference type="RuleBase" id="RU361203"/>
    </source>
</evidence>
<organism evidence="11 12">
    <name type="scientific">Pythium oligandrum</name>
    <name type="common">Mycoparasitic fungus</name>
    <dbReference type="NCBI Taxonomy" id="41045"/>
    <lineage>
        <taxon>Eukaryota</taxon>
        <taxon>Sar</taxon>
        <taxon>Stramenopiles</taxon>
        <taxon>Oomycota</taxon>
        <taxon>Peronosporomycetes</taxon>
        <taxon>Pythiales</taxon>
        <taxon>Pythiaceae</taxon>
        <taxon>Pythium</taxon>
    </lineage>
</organism>
<feature type="compositionally biased region" description="Acidic residues" evidence="7">
    <location>
        <begin position="655"/>
        <end position="669"/>
    </location>
</feature>
<dbReference type="SUPFAM" id="SSF56300">
    <property type="entry name" value="Metallo-dependent phosphatases"/>
    <property type="match status" value="1"/>
</dbReference>
<dbReference type="InterPro" id="IPR041792">
    <property type="entry name" value="MPP_PAP"/>
</dbReference>
<dbReference type="InterPro" id="IPR029052">
    <property type="entry name" value="Metallo-depent_PP-like"/>
</dbReference>
<evidence type="ECO:0000313" key="11">
    <source>
        <dbReference type="EMBL" id="TMW66844.1"/>
    </source>
</evidence>
<dbReference type="Pfam" id="PF16656">
    <property type="entry name" value="Pur_ac_phosph_N"/>
    <property type="match status" value="1"/>
</dbReference>
<feature type="region of interest" description="Disordered" evidence="7">
    <location>
        <begin position="611"/>
        <end position="669"/>
    </location>
</feature>
<sequence>MTNGMAIVSMIALALFAVYATQGVHTSPHPPVHNSNGRVLPARAPALAKPHATLQVISETPVDHLGSLTLEFDIPGPAGINWIGSYCVEDELAPDPDNQPLDIKYLNGSHGRVEYERVPNMRCSWQFRLFRTSGRKHYRLAHTNYVRMRRGHEEPLQVHLAVTGEATQMRAMWVSSVVSRPSVQYGRTPTALDQEVKATGTTYSAEDMCEGPARTVHAQFFRDPGQLYEAVMTKLEPGATYYYRVGSSTQQSPVFTFTASPRPGQVPVDRPQSFFVYGDMGDWDMKALGALPRDRSATTAELMRHDMTYESQYQWLAAVHIGDISYAKGRAFLWDQFASVIQPVAAELPYMVGVGNHDYCYFNGRERDPSGASGAFRPPYAPNDCSSGGECGLPLHMRYRMPDNGNSVFWYSFEIGLMHHIVLSTEHDYTPGSPMSVWLVNDLRRVDRSRTPWVFLHIHRPMYCSEVYESDFKLSQYIRKQLETVCAEFGVDVVFSGHYHAYERTCPVFQEQCRVEVLDKDRRGIRVERALAPVHIMVGSAGALVDNAAYYQVPWHRIGLPQYGYGRMHVVNATHARYEFKANVPRAVVDTTWIVSDHKWHEGILTSSVDASRAQMGRQRPTTRPTTPSASTKLDLFVESDLNEKRGTTASPNLEYDEEEDDTDGADGW</sequence>
<comment type="similarity">
    <text evidence="6">Belongs to the metallophosphoesterase superfamily. Purple acid phosphatase family.</text>
</comment>
<evidence type="ECO:0000256" key="7">
    <source>
        <dbReference type="SAM" id="MobiDB-lite"/>
    </source>
</evidence>
<dbReference type="GO" id="GO:0046872">
    <property type="term" value="F:metal ion binding"/>
    <property type="evidence" value="ECO:0007669"/>
    <property type="project" value="InterPro"/>
</dbReference>
<proteinExistence type="inferred from homology"/>
<dbReference type="InterPro" id="IPR025733">
    <property type="entry name" value="PAPs_C"/>
</dbReference>
<comment type="subcellular location">
    <subcellularLocation>
        <location evidence="1">Secreted</location>
    </subcellularLocation>
</comment>
<dbReference type="InterPro" id="IPR008963">
    <property type="entry name" value="Purple_acid_Pase-like_N"/>
</dbReference>
<comment type="subunit">
    <text evidence="2">Homodimer.</text>
</comment>
<dbReference type="EMBL" id="SPLM01000006">
    <property type="protein sequence ID" value="TMW66844.1"/>
    <property type="molecule type" value="Genomic_DNA"/>
</dbReference>
<keyword evidence="5" id="KW-0325">Glycoprotein</keyword>
<dbReference type="AlphaFoldDB" id="A0A8K1CPG7"/>
<feature type="chain" id="PRO_5035487589" description="Purple acid phosphatase" evidence="6">
    <location>
        <begin position="27"/>
        <end position="669"/>
    </location>
</feature>
<keyword evidence="3" id="KW-0964">Secreted</keyword>
<accession>A0A8K1CPG7</accession>
<dbReference type="PANTHER" id="PTHR45778:SF7">
    <property type="entry name" value="PURPLE ACID PHOSPHATASE"/>
    <property type="match status" value="1"/>
</dbReference>
<protein>
    <recommendedName>
        <fullName evidence="6">Purple acid phosphatase</fullName>
        <ecNumber evidence="6">3.1.3.2</ecNumber>
    </recommendedName>
</protein>
<dbReference type="Gene3D" id="2.60.40.380">
    <property type="entry name" value="Purple acid phosphatase-like, N-terminal"/>
    <property type="match status" value="1"/>
</dbReference>
<dbReference type="CDD" id="cd00839">
    <property type="entry name" value="MPP_PAPs"/>
    <property type="match status" value="1"/>
</dbReference>
<dbReference type="Proteomes" id="UP000794436">
    <property type="component" value="Unassembled WGS sequence"/>
</dbReference>
<evidence type="ECO:0000256" key="4">
    <source>
        <dbReference type="ARBA" id="ARBA00022729"/>
    </source>
</evidence>
<feature type="domain" description="Purple acid phosphatase C-terminal" evidence="9">
    <location>
        <begin position="532"/>
        <end position="590"/>
    </location>
</feature>
<dbReference type="InterPro" id="IPR004843">
    <property type="entry name" value="Calcineurin-like_PHP"/>
</dbReference>
<evidence type="ECO:0000259" key="9">
    <source>
        <dbReference type="Pfam" id="PF14008"/>
    </source>
</evidence>
<dbReference type="OrthoDB" id="159537at2759"/>
<keyword evidence="6" id="KW-0378">Hydrolase</keyword>
<keyword evidence="4 6" id="KW-0732">Signal</keyword>
<comment type="catalytic activity">
    <reaction evidence="6">
        <text>a phosphate monoester + H2O = an alcohol + phosphate</text>
        <dbReference type="Rhea" id="RHEA:15017"/>
        <dbReference type="ChEBI" id="CHEBI:15377"/>
        <dbReference type="ChEBI" id="CHEBI:30879"/>
        <dbReference type="ChEBI" id="CHEBI:43474"/>
        <dbReference type="ChEBI" id="CHEBI:67140"/>
        <dbReference type="EC" id="3.1.3.2"/>
    </reaction>
</comment>
<keyword evidence="12" id="KW-1185">Reference proteome</keyword>
<dbReference type="Pfam" id="PF14008">
    <property type="entry name" value="Metallophos_C"/>
    <property type="match status" value="1"/>
</dbReference>
<dbReference type="PANTHER" id="PTHR45778">
    <property type="entry name" value="PURPLE ACID PHOSPHATASE-RELATED"/>
    <property type="match status" value="1"/>
</dbReference>
<evidence type="ECO:0000256" key="3">
    <source>
        <dbReference type="ARBA" id="ARBA00022525"/>
    </source>
</evidence>
<evidence type="ECO:0000313" key="12">
    <source>
        <dbReference type="Proteomes" id="UP000794436"/>
    </source>
</evidence>
<dbReference type="SUPFAM" id="SSF49363">
    <property type="entry name" value="Purple acid phosphatase, N-terminal domain"/>
    <property type="match status" value="1"/>
</dbReference>
<evidence type="ECO:0000256" key="5">
    <source>
        <dbReference type="ARBA" id="ARBA00023180"/>
    </source>
</evidence>
<feature type="signal peptide" evidence="6">
    <location>
        <begin position="1"/>
        <end position="26"/>
    </location>
</feature>
<dbReference type="EC" id="3.1.3.2" evidence="6"/>
<reference evidence="11" key="1">
    <citation type="submission" date="2019-03" db="EMBL/GenBank/DDBJ databases">
        <title>Long read genome sequence of the mycoparasitic Pythium oligandrum ATCC 38472 isolated from sugarbeet rhizosphere.</title>
        <authorList>
            <person name="Gaulin E."/>
        </authorList>
    </citation>
    <scope>NUCLEOTIDE SEQUENCE</scope>
    <source>
        <strain evidence="11">ATCC 38472_TT</strain>
    </source>
</reference>
<dbReference type="Pfam" id="PF00149">
    <property type="entry name" value="Metallophos"/>
    <property type="match status" value="1"/>
</dbReference>
<dbReference type="GO" id="GO:0005576">
    <property type="term" value="C:extracellular region"/>
    <property type="evidence" value="ECO:0007669"/>
    <property type="project" value="UniProtKB-SubCell"/>
</dbReference>
<gene>
    <name evidence="11" type="ORF">Poli38472_011960</name>
</gene>
<evidence type="ECO:0000256" key="2">
    <source>
        <dbReference type="ARBA" id="ARBA00011738"/>
    </source>
</evidence>
<dbReference type="InterPro" id="IPR015914">
    <property type="entry name" value="PAPs_N"/>
</dbReference>
<evidence type="ECO:0000259" key="8">
    <source>
        <dbReference type="Pfam" id="PF00149"/>
    </source>
</evidence>
<feature type="domain" description="Purple acid phosphatase N-terminal" evidence="10">
    <location>
        <begin position="155"/>
        <end position="258"/>
    </location>
</feature>
<dbReference type="Gene3D" id="3.60.21.10">
    <property type="match status" value="1"/>
</dbReference>
<feature type="domain" description="Calcineurin-like phosphoesterase" evidence="8">
    <location>
        <begin position="317"/>
        <end position="502"/>
    </location>
</feature>
<evidence type="ECO:0000256" key="1">
    <source>
        <dbReference type="ARBA" id="ARBA00004613"/>
    </source>
</evidence>
<comment type="caution">
    <text evidence="11">The sequence shown here is derived from an EMBL/GenBank/DDBJ whole genome shotgun (WGS) entry which is preliminary data.</text>
</comment>
<dbReference type="GO" id="GO:0003993">
    <property type="term" value="F:acid phosphatase activity"/>
    <property type="evidence" value="ECO:0007669"/>
    <property type="project" value="UniProtKB-EC"/>
</dbReference>
<name>A0A8K1CPG7_PYTOL</name>